<evidence type="ECO:0000313" key="7">
    <source>
        <dbReference type="Proteomes" id="UP001500888"/>
    </source>
</evidence>
<dbReference type="RefSeq" id="WP_344938085.1">
    <property type="nucleotide sequence ID" value="NZ_BAAAZR010000004.1"/>
</dbReference>
<keyword evidence="4" id="KW-0472">Membrane</keyword>
<evidence type="ECO:0000256" key="1">
    <source>
        <dbReference type="ARBA" id="ARBA00022679"/>
    </source>
</evidence>
<keyword evidence="2 6" id="KW-0418">Kinase</keyword>
<keyword evidence="3" id="KW-0902">Two-component regulatory system</keyword>
<gene>
    <name evidence="6" type="ORF">GCM10022226_24790</name>
</gene>
<dbReference type="InterPro" id="IPR036890">
    <property type="entry name" value="HATPase_C_sf"/>
</dbReference>
<dbReference type="InterPro" id="IPR050482">
    <property type="entry name" value="Sensor_HK_TwoCompSys"/>
</dbReference>
<keyword evidence="4" id="KW-0812">Transmembrane</keyword>
<name>A0ABP7HWH7_9ACTN</name>
<evidence type="ECO:0000313" key="6">
    <source>
        <dbReference type="EMBL" id="GAA3804023.1"/>
    </source>
</evidence>
<feature type="transmembrane region" description="Helical" evidence="4">
    <location>
        <begin position="12"/>
        <end position="30"/>
    </location>
</feature>
<dbReference type="CDD" id="cd16917">
    <property type="entry name" value="HATPase_UhpB-NarQ-NarX-like"/>
    <property type="match status" value="1"/>
</dbReference>
<dbReference type="PANTHER" id="PTHR24421:SF63">
    <property type="entry name" value="SENSOR HISTIDINE KINASE DESK"/>
    <property type="match status" value="1"/>
</dbReference>
<evidence type="ECO:0000256" key="3">
    <source>
        <dbReference type="ARBA" id="ARBA00023012"/>
    </source>
</evidence>
<dbReference type="InterPro" id="IPR011712">
    <property type="entry name" value="Sig_transdc_His_kin_sub3_dim/P"/>
</dbReference>
<protein>
    <submittedName>
        <fullName evidence="6">Sensor histidine kinase</fullName>
    </submittedName>
</protein>
<feature type="transmembrane region" description="Helical" evidence="4">
    <location>
        <begin position="73"/>
        <end position="99"/>
    </location>
</feature>
<evidence type="ECO:0000259" key="5">
    <source>
        <dbReference type="Pfam" id="PF07730"/>
    </source>
</evidence>
<accession>A0ABP7HWH7</accession>
<keyword evidence="7" id="KW-1185">Reference proteome</keyword>
<organism evidence="6 7">
    <name type="scientific">Sphaerisporangium flaviroseum</name>
    <dbReference type="NCBI Taxonomy" id="509199"/>
    <lineage>
        <taxon>Bacteria</taxon>
        <taxon>Bacillati</taxon>
        <taxon>Actinomycetota</taxon>
        <taxon>Actinomycetes</taxon>
        <taxon>Streptosporangiales</taxon>
        <taxon>Streptosporangiaceae</taxon>
        <taxon>Sphaerisporangium</taxon>
    </lineage>
</organism>
<sequence>MLEESARRPGRRAARAGSIIWPLVLAGPLWAFVINDPGPAKVAWSLVALSAFVTCWIRLMWQALGVHGMTPVPWALVGLCASALALFPVLGYLWAYYFFLFVVSALATLPRIRDFTVGVSLTVLVEPVAFWTEDVPLRDFWWVPVATLVQAALVHAFRTMGRMLHELNLARAETARLAVDNERLRFARDLHDTLGHTLTSIVIRSQLAARLARSDADQAAQEMADVERVARQALDDVRDTVTGYRAVSLPGELDNARSTLALAGIDLDVSSTATPVPVAVQSLLAWAVREGTTNVLRHSRAARCSIRLWADPVEAGVEICDDGRLANGHRPGYGLTGLTERVTAAGGTLDAGPLAGGGYRMCARVPVEAT</sequence>
<reference evidence="7" key="1">
    <citation type="journal article" date="2019" name="Int. J. Syst. Evol. Microbiol.">
        <title>The Global Catalogue of Microorganisms (GCM) 10K type strain sequencing project: providing services to taxonomists for standard genome sequencing and annotation.</title>
        <authorList>
            <consortium name="The Broad Institute Genomics Platform"/>
            <consortium name="The Broad Institute Genome Sequencing Center for Infectious Disease"/>
            <person name="Wu L."/>
            <person name="Ma J."/>
        </authorList>
    </citation>
    <scope>NUCLEOTIDE SEQUENCE [LARGE SCALE GENOMIC DNA]</scope>
    <source>
        <strain evidence="7">JCM 16908</strain>
    </source>
</reference>
<feature type="domain" description="Signal transduction histidine kinase subgroup 3 dimerisation and phosphoacceptor" evidence="5">
    <location>
        <begin position="182"/>
        <end position="247"/>
    </location>
</feature>
<dbReference type="EMBL" id="BAAAZR010000004">
    <property type="protein sequence ID" value="GAA3804023.1"/>
    <property type="molecule type" value="Genomic_DNA"/>
</dbReference>
<dbReference type="Gene3D" id="3.30.565.10">
    <property type="entry name" value="Histidine kinase-like ATPase, C-terminal domain"/>
    <property type="match status" value="1"/>
</dbReference>
<dbReference type="GO" id="GO:0016301">
    <property type="term" value="F:kinase activity"/>
    <property type="evidence" value="ECO:0007669"/>
    <property type="project" value="UniProtKB-KW"/>
</dbReference>
<evidence type="ECO:0000256" key="4">
    <source>
        <dbReference type="SAM" id="Phobius"/>
    </source>
</evidence>
<proteinExistence type="predicted"/>
<dbReference type="Proteomes" id="UP001500888">
    <property type="component" value="Unassembled WGS sequence"/>
</dbReference>
<dbReference type="Gene3D" id="1.20.5.1930">
    <property type="match status" value="1"/>
</dbReference>
<dbReference type="PANTHER" id="PTHR24421">
    <property type="entry name" value="NITRATE/NITRITE SENSOR PROTEIN NARX-RELATED"/>
    <property type="match status" value="1"/>
</dbReference>
<keyword evidence="1" id="KW-0808">Transferase</keyword>
<keyword evidence="4" id="KW-1133">Transmembrane helix</keyword>
<comment type="caution">
    <text evidence="6">The sequence shown here is derived from an EMBL/GenBank/DDBJ whole genome shotgun (WGS) entry which is preliminary data.</text>
</comment>
<dbReference type="Pfam" id="PF07730">
    <property type="entry name" value="HisKA_3"/>
    <property type="match status" value="1"/>
</dbReference>
<dbReference type="SUPFAM" id="SSF55874">
    <property type="entry name" value="ATPase domain of HSP90 chaperone/DNA topoisomerase II/histidine kinase"/>
    <property type="match status" value="1"/>
</dbReference>
<feature type="transmembrane region" description="Helical" evidence="4">
    <location>
        <begin position="42"/>
        <end position="61"/>
    </location>
</feature>
<evidence type="ECO:0000256" key="2">
    <source>
        <dbReference type="ARBA" id="ARBA00022777"/>
    </source>
</evidence>